<evidence type="ECO:0008006" key="2">
    <source>
        <dbReference type="Google" id="ProtNLM"/>
    </source>
</evidence>
<evidence type="ECO:0000313" key="1">
    <source>
        <dbReference type="EMBL" id="SVD71242.1"/>
    </source>
</evidence>
<dbReference type="EMBL" id="UINC01168283">
    <property type="protein sequence ID" value="SVD71242.1"/>
    <property type="molecule type" value="Genomic_DNA"/>
</dbReference>
<protein>
    <recommendedName>
        <fullName evidence="2">Phosphoesterase HXTX domain-containing protein</fullName>
    </recommendedName>
</protein>
<accession>A0A382XJE6</accession>
<reference evidence="1" key="1">
    <citation type="submission" date="2018-05" db="EMBL/GenBank/DDBJ databases">
        <authorList>
            <person name="Lanie J.A."/>
            <person name="Ng W.-L."/>
            <person name="Kazmierczak K.M."/>
            <person name="Andrzejewski T.M."/>
            <person name="Davidsen T.M."/>
            <person name="Wayne K.J."/>
            <person name="Tettelin H."/>
            <person name="Glass J.I."/>
            <person name="Rusch D."/>
            <person name="Podicherti R."/>
            <person name="Tsui H.-C.T."/>
            <person name="Winkler M.E."/>
        </authorList>
    </citation>
    <scope>NUCLEOTIDE SEQUENCE</scope>
</reference>
<gene>
    <name evidence="1" type="ORF">METZ01_LOCUS424096</name>
</gene>
<sequence>VFLEPKGELRESILKWKTKVSKIMPNQPYCSHPPHCTLFHSEVRCEEKALAQLKSILPQTLPFELEV</sequence>
<feature type="non-terminal residue" evidence="1">
    <location>
        <position position="67"/>
    </location>
</feature>
<feature type="non-terminal residue" evidence="1">
    <location>
        <position position="1"/>
    </location>
</feature>
<dbReference type="AlphaFoldDB" id="A0A382XJE6"/>
<name>A0A382XJE6_9ZZZZ</name>
<proteinExistence type="predicted"/>
<organism evidence="1">
    <name type="scientific">marine metagenome</name>
    <dbReference type="NCBI Taxonomy" id="408172"/>
    <lineage>
        <taxon>unclassified sequences</taxon>
        <taxon>metagenomes</taxon>
        <taxon>ecological metagenomes</taxon>
    </lineage>
</organism>